<dbReference type="InterPro" id="IPR031101">
    <property type="entry name" value="Ctr9"/>
</dbReference>
<feature type="region of interest" description="Disordered" evidence="5">
    <location>
        <begin position="1031"/>
        <end position="1183"/>
    </location>
</feature>
<accession>A0A6G1IQS2</accession>
<evidence type="ECO:0000313" key="6">
    <source>
        <dbReference type="EMBL" id="KAF2680597.1"/>
    </source>
</evidence>
<dbReference type="Gene3D" id="1.25.40.10">
    <property type="entry name" value="Tetratricopeptide repeat domain"/>
    <property type="match status" value="5"/>
</dbReference>
<organism evidence="6 7">
    <name type="scientific">Lentithecium fluviatile CBS 122367</name>
    <dbReference type="NCBI Taxonomy" id="1168545"/>
    <lineage>
        <taxon>Eukaryota</taxon>
        <taxon>Fungi</taxon>
        <taxon>Dikarya</taxon>
        <taxon>Ascomycota</taxon>
        <taxon>Pezizomycotina</taxon>
        <taxon>Dothideomycetes</taxon>
        <taxon>Pleosporomycetidae</taxon>
        <taxon>Pleosporales</taxon>
        <taxon>Massarineae</taxon>
        <taxon>Lentitheciaceae</taxon>
        <taxon>Lentithecium</taxon>
    </lineage>
</organism>
<dbReference type="GO" id="GO:0006355">
    <property type="term" value="P:regulation of DNA-templated transcription"/>
    <property type="evidence" value="ECO:0007669"/>
    <property type="project" value="InterPro"/>
</dbReference>
<keyword evidence="1" id="KW-0677">Repeat</keyword>
<dbReference type="GO" id="GO:0000993">
    <property type="term" value="F:RNA polymerase II complex binding"/>
    <property type="evidence" value="ECO:0007669"/>
    <property type="project" value="TreeGrafter"/>
</dbReference>
<dbReference type="PANTHER" id="PTHR14027:SF2">
    <property type="entry name" value="RNA POLYMERASE-ASSOCIATED PROTEIN CTR9 HOMOLOG"/>
    <property type="match status" value="1"/>
</dbReference>
<evidence type="ECO:0000256" key="2">
    <source>
        <dbReference type="ARBA" id="ARBA00022803"/>
    </source>
</evidence>
<dbReference type="Proteomes" id="UP000799291">
    <property type="component" value="Unassembled WGS sequence"/>
</dbReference>
<reference evidence="6" key="1">
    <citation type="journal article" date="2020" name="Stud. Mycol.">
        <title>101 Dothideomycetes genomes: a test case for predicting lifestyles and emergence of pathogens.</title>
        <authorList>
            <person name="Haridas S."/>
            <person name="Albert R."/>
            <person name="Binder M."/>
            <person name="Bloem J."/>
            <person name="Labutti K."/>
            <person name="Salamov A."/>
            <person name="Andreopoulos B."/>
            <person name="Baker S."/>
            <person name="Barry K."/>
            <person name="Bills G."/>
            <person name="Bluhm B."/>
            <person name="Cannon C."/>
            <person name="Castanera R."/>
            <person name="Culley D."/>
            <person name="Daum C."/>
            <person name="Ezra D."/>
            <person name="Gonzalez J."/>
            <person name="Henrissat B."/>
            <person name="Kuo A."/>
            <person name="Liang C."/>
            <person name="Lipzen A."/>
            <person name="Lutzoni F."/>
            <person name="Magnuson J."/>
            <person name="Mondo S."/>
            <person name="Nolan M."/>
            <person name="Ohm R."/>
            <person name="Pangilinan J."/>
            <person name="Park H.-J."/>
            <person name="Ramirez L."/>
            <person name="Alfaro M."/>
            <person name="Sun H."/>
            <person name="Tritt A."/>
            <person name="Yoshinaga Y."/>
            <person name="Zwiers L.-H."/>
            <person name="Turgeon B."/>
            <person name="Goodwin S."/>
            <person name="Spatafora J."/>
            <person name="Crous P."/>
            <person name="Grigoriev I."/>
        </authorList>
    </citation>
    <scope>NUCLEOTIDE SEQUENCE</scope>
    <source>
        <strain evidence="6">CBS 122367</strain>
    </source>
</reference>
<dbReference type="GO" id="GO:0006368">
    <property type="term" value="P:transcription elongation by RNA polymerase II"/>
    <property type="evidence" value="ECO:0007669"/>
    <property type="project" value="TreeGrafter"/>
</dbReference>
<dbReference type="EMBL" id="MU005595">
    <property type="protein sequence ID" value="KAF2680597.1"/>
    <property type="molecule type" value="Genomic_DNA"/>
</dbReference>
<dbReference type="SMART" id="SM00028">
    <property type="entry name" value="TPR"/>
    <property type="match status" value="7"/>
</dbReference>
<dbReference type="SUPFAM" id="SSF81901">
    <property type="entry name" value="HCP-like"/>
    <property type="match status" value="1"/>
</dbReference>
<dbReference type="OrthoDB" id="343875at2759"/>
<dbReference type="InterPro" id="IPR011990">
    <property type="entry name" value="TPR-like_helical_dom_sf"/>
</dbReference>
<keyword evidence="4" id="KW-0175">Coiled coil</keyword>
<dbReference type="Pfam" id="PF13174">
    <property type="entry name" value="TPR_6"/>
    <property type="match status" value="1"/>
</dbReference>
<dbReference type="InterPro" id="IPR019734">
    <property type="entry name" value="TPR_rpt"/>
</dbReference>
<dbReference type="SUPFAM" id="SSF48452">
    <property type="entry name" value="TPR-like"/>
    <property type="match status" value="2"/>
</dbReference>
<gene>
    <name evidence="6" type="ORF">K458DRAFT_311413</name>
</gene>
<keyword evidence="7" id="KW-1185">Reference proteome</keyword>
<protein>
    <recommendedName>
        <fullName evidence="8">TPR-like protein</fullName>
    </recommendedName>
</protein>
<dbReference type="Pfam" id="PF13374">
    <property type="entry name" value="TPR_10"/>
    <property type="match status" value="1"/>
</dbReference>
<evidence type="ECO:0000256" key="5">
    <source>
        <dbReference type="SAM" id="MobiDB-lite"/>
    </source>
</evidence>
<evidence type="ECO:0000313" key="7">
    <source>
        <dbReference type="Proteomes" id="UP000799291"/>
    </source>
</evidence>
<dbReference type="GO" id="GO:0016593">
    <property type="term" value="C:Cdc73/Paf1 complex"/>
    <property type="evidence" value="ECO:0007669"/>
    <property type="project" value="TreeGrafter"/>
</dbReference>
<dbReference type="PANTHER" id="PTHR14027">
    <property type="entry name" value="RNA POLYMERASE-ASSOCIATED PROTEIN CTR9"/>
    <property type="match status" value="1"/>
</dbReference>
<feature type="compositionally biased region" description="Basic and acidic residues" evidence="5">
    <location>
        <begin position="1095"/>
        <end position="1107"/>
    </location>
</feature>
<feature type="repeat" description="TPR" evidence="3">
    <location>
        <begin position="794"/>
        <end position="827"/>
    </location>
</feature>
<dbReference type="Pfam" id="PF13181">
    <property type="entry name" value="TPR_8"/>
    <property type="match status" value="2"/>
</dbReference>
<feature type="coiled-coil region" evidence="4">
    <location>
        <begin position="960"/>
        <end position="1019"/>
    </location>
</feature>
<keyword evidence="2 3" id="KW-0802">TPR repeat</keyword>
<sequence length="1183" mass="132800">MAGYSNGANGVNGAATTFPPARFSRVPPAITVAVAEADGPIDVEIALDDEIQDDPTELCTLLEMEQSAKATWVTVAIAYAKHKKLDVAIEVLSKSIAVFSRAAPQDRLSILNGLCWLYLLKCREAPRVNKDNDEEVRTKEFYIQAATSVLNDASRISPSYPPLFLARGVLYLLRASLQGPSTSAGPNAISSERMETLKQATKCFEDALRTSGGRNLMAKMGKARVSYSMGKYADALKGYQNVLESSPGLIDPDPRIGIGCCYWQLGYKDDAASAWQRSLELNPNSKIALILLGLHTLHLTAQLPASDPKFASLTKKAVGDYIAPSMKLDNKYPLTCATLSSWYNVRKVLDNVETLSRRAIELTDVNAIASDGWYQLARKEHALEDTHKAMDYYAKSDAARGGDDRGYIPAKFGSAQMRVLINDYDGAKFRLEKILQQQALPEAQALLGTLYAEDVFAAQAAKSTEDKSAELRKALKYLEDVQKTWKDPKKKLTPDPTVLLNLARLYEAEHPDKSLKCLEEVEQMELDAIPVEDYPEGIEDGMELKSALRELLPPQLLNNMACFHYQAERYSRARDLFQTALNACVKAAARDETIDTDALVTSISYNLGRTYEVEGILDDARSVFEGLLKRHPDYIDAQIRLAYIALRQSPNDEGPKAVKDLFKDNEDNLEVRALFGWYTNKAKKRGVALQDDPEQRHYKHTLQKQDKHDRYSLTGMGNIHLVFAREMRRDTEQDKEKRRKIYERAVEFFDKVLQLDPKNAYAAQGIAIALVEDKKDYSTALQIFTKAKDTIKDHNVYINLGHTYSELKQYARAIENYELALAKDRANDVNILACLGRVWLARGRHEQVLSHMKTALEYSQQALKVAPGQGHLQFNVAFVQFQVAQLVYSLKETQRTLADVEEAQAGLEEAINTLNAVANSPNPPFSKNDIIQRANMARNTMRKQLVRAHEIQTSYEQENASKLEQARQLREAEMKKREEERLKALEAAEERKRKILEERQKLEERDREYMERRAEEERRRQELIDDSEMRRFERKVNRGKGGKRKKKNADDSETDGLGSESDTRPRKARSRRSVSGTDGLTDEDRPKTKKRKLARKSEPVGKYKSAEFVESESEGEGEAPAGDGAKSDAALNRPTSESGDEGVSAPKPGRKTARVIDEDEDDDEGVAAPQANGDAGMDEDEDE</sequence>
<feature type="coiled-coil region" evidence="4">
    <location>
        <begin position="890"/>
        <end position="917"/>
    </location>
</feature>
<feature type="repeat" description="TPR" evidence="3">
    <location>
        <begin position="252"/>
        <end position="285"/>
    </location>
</feature>
<dbReference type="PROSITE" id="PS50005">
    <property type="entry name" value="TPR"/>
    <property type="match status" value="2"/>
</dbReference>
<evidence type="ECO:0000256" key="4">
    <source>
        <dbReference type="SAM" id="Coils"/>
    </source>
</evidence>
<dbReference type="CDD" id="cd22265">
    <property type="entry name" value="UDM1_RNF168"/>
    <property type="match status" value="1"/>
</dbReference>
<proteinExistence type="predicted"/>
<evidence type="ECO:0000256" key="3">
    <source>
        <dbReference type="PROSITE-ProRule" id="PRU00339"/>
    </source>
</evidence>
<evidence type="ECO:0008006" key="8">
    <source>
        <dbReference type="Google" id="ProtNLM"/>
    </source>
</evidence>
<dbReference type="AlphaFoldDB" id="A0A6G1IQS2"/>
<evidence type="ECO:0000256" key="1">
    <source>
        <dbReference type="ARBA" id="ARBA00022737"/>
    </source>
</evidence>
<feature type="compositionally biased region" description="Basic residues" evidence="5">
    <location>
        <begin position="1037"/>
        <end position="1047"/>
    </location>
</feature>
<name>A0A6G1IQS2_9PLEO</name>